<dbReference type="GeneID" id="116284822"/>
<keyword evidence="3" id="KW-1185">Reference proteome</keyword>
<feature type="region of interest" description="Disordered" evidence="1">
    <location>
        <begin position="323"/>
        <end position="364"/>
    </location>
</feature>
<dbReference type="InterPro" id="IPR001304">
    <property type="entry name" value="C-type_lectin-like"/>
</dbReference>
<proteinExistence type="predicted"/>
<dbReference type="PROSITE" id="PS50041">
    <property type="entry name" value="C_TYPE_LECTIN_2"/>
    <property type="match status" value="2"/>
</dbReference>
<dbReference type="RefSeq" id="XP_072802148.1">
    <property type="nucleotide sequence ID" value="XM_072946047.1"/>
</dbReference>
<evidence type="ECO:0000313" key="3">
    <source>
        <dbReference type="Proteomes" id="UP001652581"/>
    </source>
</evidence>
<dbReference type="PANTHER" id="PTHR45784">
    <property type="entry name" value="C-TYPE LECTIN DOMAIN FAMILY 20 MEMBER A-RELATED"/>
    <property type="match status" value="1"/>
</dbReference>
<dbReference type="SUPFAM" id="SSF56436">
    <property type="entry name" value="C-type lectin-like"/>
    <property type="match status" value="2"/>
</dbReference>
<dbReference type="InterPro" id="IPR016186">
    <property type="entry name" value="C-type_lectin-like/link_sf"/>
</dbReference>
<dbReference type="CDD" id="cd03602">
    <property type="entry name" value="CLECT_1"/>
    <property type="match status" value="1"/>
</dbReference>
<feature type="compositionally biased region" description="Polar residues" evidence="1">
    <location>
        <begin position="342"/>
        <end position="351"/>
    </location>
</feature>
<evidence type="ECO:0000256" key="1">
    <source>
        <dbReference type="SAM" id="MobiDB-lite"/>
    </source>
</evidence>
<dbReference type="Gene3D" id="3.10.100.10">
    <property type="entry name" value="Mannose-Binding Protein A, subunit A"/>
    <property type="match status" value="2"/>
</dbReference>
<dbReference type="Pfam" id="PF00059">
    <property type="entry name" value="Lectin_C"/>
    <property type="match status" value="2"/>
</dbReference>
<evidence type="ECO:0000259" key="2">
    <source>
        <dbReference type="PROSITE" id="PS50041"/>
    </source>
</evidence>
<accession>A0ABM5C0G9</accession>
<dbReference type="SMART" id="SM00034">
    <property type="entry name" value="CLECT"/>
    <property type="match status" value="2"/>
</dbReference>
<reference evidence="4" key="1">
    <citation type="submission" date="2025-08" db="UniProtKB">
        <authorList>
            <consortium name="RefSeq"/>
        </authorList>
    </citation>
    <scope>IDENTIFICATION</scope>
</reference>
<dbReference type="Proteomes" id="UP001652581">
    <property type="component" value="Chromosome 21"/>
</dbReference>
<organism evidence="3 4">
    <name type="scientific">Vicugna pacos</name>
    <name type="common">Alpaca</name>
    <name type="synonym">Lama pacos</name>
    <dbReference type="NCBI Taxonomy" id="30538"/>
    <lineage>
        <taxon>Eukaryota</taxon>
        <taxon>Metazoa</taxon>
        <taxon>Chordata</taxon>
        <taxon>Craniata</taxon>
        <taxon>Vertebrata</taxon>
        <taxon>Euteleostomi</taxon>
        <taxon>Mammalia</taxon>
        <taxon>Eutheria</taxon>
        <taxon>Laurasiatheria</taxon>
        <taxon>Artiodactyla</taxon>
        <taxon>Tylopoda</taxon>
        <taxon>Camelidae</taxon>
        <taxon>Vicugna</taxon>
    </lineage>
</organism>
<gene>
    <name evidence="4" type="primary">CLEC20A</name>
</gene>
<sequence length="476" mass="52567">MWVPGLGLSLCATGILQLLSATGSIFLASALQLTSDGKTFWRVEEEMSWYEALDYCRRHHTDLADLQSTSGWSSLTALYALSSGTAAWVGLFFDRHVGGLRWSSGSTFSDPEWGSLPIYEDGLCATLYSITDVPSLGAASCTAPKPFICYYDPTVESRTFLGPALSLTTFLKPAEVRIGGLIFKRFDQERDWLSALRFCRTHYTDLADLQTVTDEMGKEALKSITTKVEAWIGLYIDKASGSLRWSSDLGPGSIPAWLQVPQFGAGLCAGLRSYWSFSPRVSAVICSSLKPFICFDDPAIGHRESADLPQLFYTPFAEAAAGTASRPTVTSESSDTDGRETATATQAQHWSSSDHPDSKEKTPAPQPAQLFGILKADFIIPVLMDPEDMKDQFLSEVRLLPTSNFDQSNDLVMQSITVKSQFMRIKSFGKLAHLFPLPSFWPMVTGWFMCSDLFRSFLTLSNIFPELLKKKKINTA</sequence>
<dbReference type="PANTHER" id="PTHR45784:SF5">
    <property type="entry name" value="C-TYPE LECTIN DOMAIN FAMILY 20 MEMBER A-RELATED"/>
    <property type="match status" value="1"/>
</dbReference>
<feature type="domain" description="C-type lectin" evidence="2">
    <location>
        <begin position="35"/>
        <end position="150"/>
    </location>
</feature>
<dbReference type="InterPro" id="IPR016187">
    <property type="entry name" value="CTDL_fold"/>
</dbReference>
<feature type="domain" description="C-type lectin" evidence="2">
    <location>
        <begin position="178"/>
        <end position="295"/>
    </location>
</feature>
<name>A0ABM5C0G9_VICPA</name>
<feature type="compositionally biased region" description="Basic and acidic residues" evidence="1">
    <location>
        <begin position="352"/>
        <end position="362"/>
    </location>
</feature>
<evidence type="ECO:0000313" key="4">
    <source>
        <dbReference type="RefSeq" id="XP_072802148.1"/>
    </source>
</evidence>
<protein>
    <submittedName>
        <fullName evidence="4">C-type lectin domain family 20 member A isoform X1</fullName>
    </submittedName>
</protein>